<organism evidence="2 3">
    <name type="scientific">Uabimicrobium amorphum</name>
    <dbReference type="NCBI Taxonomy" id="2596890"/>
    <lineage>
        <taxon>Bacteria</taxon>
        <taxon>Pseudomonadati</taxon>
        <taxon>Planctomycetota</taxon>
        <taxon>Candidatus Uabimicrobiia</taxon>
        <taxon>Candidatus Uabimicrobiales</taxon>
        <taxon>Candidatus Uabimicrobiaceae</taxon>
        <taxon>Candidatus Uabimicrobium</taxon>
    </lineage>
</organism>
<dbReference type="AlphaFoldDB" id="A0A5S9IKB8"/>
<feature type="signal peptide" evidence="1">
    <location>
        <begin position="1"/>
        <end position="17"/>
    </location>
</feature>
<name>A0A5S9IKB8_UABAM</name>
<protein>
    <submittedName>
        <fullName evidence="2">Uncharacterized protein</fullName>
    </submittedName>
</protein>
<keyword evidence="3" id="KW-1185">Reference proteome</keyword>
<dbReference type="EMBL" id="AP019860">
    <property type="protein sequence ID" value="BBM82640.1"/>
    <property type="molecule type" value="Genomic_DNA"/>
</dbReference>
<evidence type="ECO:0000313" key="3">
    <source>
        <dbReference type="Proteomes" id="UP000326354"/>
    </source>
</evidence>
<dbReference type="Proteomes" id="UP000326354">
    <property type="component" value="Chromosome"/>
</dbReference>
<feature type="chain" id="PRO_5024810469" evidence="1">
    <location>
        <begin position="18"/>
        <end position="297"/>
    </location>
</feature>
<dbReference type="RefSeq" id="WP_151966875.1">
    <property type="nucleotide sequence ID" value="NZ_AP019860.1"/>
</dbReference>
<proteinExistence type="predicted"/>
<sequence>MFRIPILLALFCSFLYAEIQFQANVVCENNEVIFSATAYEDGRVRKDLNVVVNDEKIGYHPVLGYISGFPSLKPGDTASVVVTNTNGDVVFADDVVLPLVPSLIDPQLKMDKLYPTVYQWQATSPFMYFSYENNNGASFEKYFYNSEASIEIPTETLEAGNGYITICALSGDAEKSSLIASSVVSQKVNVDGERKQLRDKLPPAKSWKDSFEIPKVGKRTFDLNAYIMPHDGNFKVGGRNRRFKASVIVVYYNEQPIWTWDRVYKFSKKNYSQSFARKAQEMMVVATHHIHCWVDFK</sequence>
<keyword evidence="1" id="KW-0732">Signal</keyword>
<dbReference type="KEGG" id="uam:UABAM_00983"/>
<evidence type="ECO:0000313" key="2">
    <source>
        <dbReference type="EMBL" id="BBM82640.1"/>
    </source>
</evidence>
<gene>
    <name evidence="2" type="ORF">UABAM_00983</name>
</gene>
<evidence type="ECO:0000256" key="1">
    <source>
        <dbReference type="SAM" id="SignalP"/>
    </source>
</evidence>
<accession>A0A5S9IKB8</accession>
<reference evidence="2 3" key="1">
    <citation type="submission" date="2019-08" db="EMBL/GenBank/DDBJ databases">
        <title>Complete genome sequence of Candidatus Uab amorphum.</title>
        <authorList>
            <person name="Shiratori T."/>
            <person name="Suzuki S."/>
            <person name="Kakizawa Y."/>
            <person name="Ishida K."/>
        </authorList>
    </citation>
    <scope>NUCLEOTIDE SEQUENCE [LARGE SCALE GENOMIC DNA]</scope>
    <source>
        <strain evidence="2 3">SRT547</strain>
    </source>
</reference>